<dbReference type="Proteomes" id="UP001187192">
    <property type="component" value="Unassembled WGS sequence"/>
</dbReference>
<evidence type="ECO:0000256" key="1">
    <source>
        <dbReference type="SAM" id="MobiDB-lite"/>
    </source>
</evidence>
<gene>
    <name evidence="2" type="ORF">TIFTF001_035693</name>
</gene>
<sequence length="83" mass="8787">MEAPRSDGDTGWVSATGTPMLKSYGSNGPVPRVHGSVSGDTRVSEVEDVTSGVAGYVFDVRRRTECCDRGPLPVICMVSRARG</sequence>
<accession>A0AA88E3U4</accession>
<dbReference type="EMBL" id="BTGU01000347">
    <property type="protein sequence ID" value="GMN66628.1"/>
    <property type="molecule type" value="Genomic_DNA"/>
</dbReference>
<feature type="region of interest" description="Disordered" evidence="1">
    <location>
        <begin position="1"/>
        <end position="43"/>
    </location>
</feature>
<comment type="caution">
    <text evidence="2">The sequence shown here is derived from an EMBL/GenBank/DDBJ whole genome shotgun (WGS) entry which is preliminary data.</text>
</comment>
<evidence type="ECO:0000313" key="2">
    <source>
        <dbReference type="EMBL" id="GMN66628.1"/>
    </source>
</evidence>
<proteinExistence type="predicted"/>
<reference evidence="2" key="1">
    <citation type="submission" date="2023-07" db="EMBL/GenBank/DDBJ databases">
        <title>draft genome sequence of fig (Ficus carica).</title>
        <authorList>
            <person name="Takahashi T."/>
            <person name="Nishimura K."/>
        </authorList>
    </citation>
    <scope>NUCLEOTIDE SEQUENCE</scope>
</reference>
<dbReference type="AlphaFoldDB" id="A0AA88E3U4"/>
<evidence type="ECO:0000313" key="3">
    <source>
        <dbReference type="Proteomes" id="UP001187192"/>
    </source>
</evidence>
<name>A0AA88E3U4_FICCA</name>
<keyword evidence="3" id="KW-1185">Reference proteome</keyword>
<organism evidence="2 3">
    <name type="scientific">Ficus carica</name>
    <name type="common">Common fig</name>
    <dbReference type="NCBI Taxonomy" id="3494"/>
    <lineage>
        <taxon>Eukaryota</taxon>
        <taxon>Viridiplantae</taxon>
        <taxon>Streptophyta</taxon>
        <taxon>Embryophyta</taxon>
        <taxon>Tracheophyta</taxon>
        <taxon>Spermatophyta</taxon>
        <taxon>Magnoliopsida</taxon>
        <taxon>eudicotyledons</taxon>
        <taxon>Gunneridae</taxon>
        <taxon>Pentapetalae</taxon>
        <taxon>rosids</taxon>
        <taxon>fabids</taxon>
        <taxon>Rosales</taxon>
        <taxon>Moraceae</taxon>
        <taxon>Ficeae</taxon>
        <taxon>Ficus</taxon>
    </lineage>
</organism>
<protein>
    <submittedName>
        <fullName evidence="2">Uncharacterized protein</fullName>
    </submittedName>
</protein>